<gene>
    <name evidence="10" type="ORF">SAMN04487968_102295</name>
</gene>
<dbReference type="PANTHER" id="PTHR30151:SF0">
    <property type="entry name" value="ABC TRANSPORTER PERMEASE PROTEIN MJ0413-RELATED"/>
    <property type="match status" value="1"/>
</dbReference>
<feature type="transmembrane region" description="Helical" evidence="7">
    <location>
        <begin position="175"/>
        <end position="195"/>
    </location>
</feature>
<dbReference type="Gene3D" id="1.10.3720.10">
    <property type="entry name" value="MetI-like"/>
    <property type="match status" value="1"/>
</dbReference>
<keyword evidence="5 7" id="KW-1133">Transmembrane helix</keyword>
<dbReference type="InterPro" id="IPR000515">
    <property type="entry name" value="MetI-like"/>
</dbReference>
<dbReference type="InterPro" id="IPR035906">
    <property type="entry name" value="MetI-like_sf"/>
</dbReference>
<feature type="region of interest" description="Disordered" evidence="8">
    <location>
        <begin position="1"/>
        <end position="36"/>
    </location>
</feature>
<keyword evidence="6 7" id="KW-0472">Membrane</keyword>
<dbReference type="SUPFAM" id="SSF161098">
    <property type="entry name" value="MetI-like"/>
    <property type="match status" value="1"/>
</dbReference>
<accession>A0A1I1F2G5</accession>
<evidence type="ECO:0000256" key="1">
    <source>
        <dbReference type="ARBA" id="ARBA00004651"/>
    </source>
</evidence>
<comment type="similarity">
    <text evidence="7">Belongs to the binding-protein-dependent transport system permease family.</text>
</comment>
<feature type="transmembrane region" description="Helical" evidence="7">
    <location>
        <begin position="143"/>
        <end position="168"/>
    </location>
</feature>
<comment type="subcellular location">
    <subcellularLocation>
        <location evidence="1 7">Cell membrane</location>
        <topology evidence="1 7">Multi-pass membrane protein</topology>
    </subcellularLocation>
</comment>
<evidence type="ECO:0000313" key="11">
    <source>
        <dbReference type="Proteomes" id="UP000198832"/>
    </source>
</evidence>
<sequence length="301" mass="32225">MSDTTTDLRVALDPEPASTPSSVPSPRRAEEGRGTTPVAVLARRTPVARAVGRGLTVALKRVIAVVAFLALWQVAPQAGWVEPAFLPPFTTVIQALGRLISDGTLWTDIVASLHRSLTGFVVANAIAIPLGLLIAWYRTAADVLSPLLTVFLNTAAVALIPVFTLILGIGDFSKIAMITYACFWVVLFNTISGARNVDPLLVKSARSLGLSQLSLFRKVVLPAAVPTIFTGVRLSGAASMMVLITTEFVGAKAGLGYLIISAQNNFQIPEMYAGILTISVIGVGFNFLLLLLERRFSRWRP</sequence>
<dbReference type="Pfam" id="PF00528">
    <property type="entry name" value="BPD_transp_1"/>
    <property type="match status" value="1"/>
</dbReference>
<proteinExistence type="inferred from homology"/>
<dbReference type="Proteomes" id="UP000198832">
    <property type="component" value="Unassembled WGS sequence"/>
</dbReference>
<feature type="domain" description="ABC transmembrane type-1" evidence="9">
    <location>
        <begin position="109"/>
        <end position="293"/>
    </location>
</feature>
<evidence type="ECO:0000256" key="4">
    <source>
        <dbReference type="ARBA" id="ARBA00022692"/>
    </source>
</evidence>
<evidence type="ECO:0000259" key="9">
    <source>
        <dbReference type="PROSITE" id="PS50928"/>
    </source>
</evidence>
<dbReference type="STRING" id="574651.SAMN04487968_102295"/>
<dbReference type="PROSITE" id="PS50928">
    <property type="entry name" value="ABC_TM1"/>
    <property type="match status" value="1"/>
</dbReference>
<evidence type="ECO:0000256" key="6">
    <source>
        <dbReference type="ARBA" id="ARBA00023136"/>
    </source>
</evidence>
<feature type="transmembrane region" description="Helical" evidence="7">
    <location>
        <begin position="117"/>
        <end position="137"/>
    </location>
</feature>
<dbReference type="RefSeq" id="WP_091120589.1">
    <property type="nucleotide sequence ID" value="NZ_FOLB01000002.1"/>
</dbReference>
<evidence type="ECO:0000256" key="8">
    <source>
        <dbReference type="SAM" id="MobiDB-lite"/>
    </source>
</evidence>
<dbReference type="PANTHER" id="PTHR30151">
    <property type="entry name" value="ALKANE SULFONATE ABC TRANSPORTER-RELATED, MEMBRANE SUBUNIT"/>
    <property type="match status" value="1"/>
</dbReference>
<evidence type="ECO:0000256" key="2">
    <source>
        <dbReference type="ARBA" id="ARBA00022448"/>
    </source>
</evidence>
<keyword evidence="4 7" id="KW-0812">Transmembrane</keyword>
<dbReference type="EMBL" id="FOLB01000002">
    <property type="protein sequence ID" value="SFB91948.1"/>
    <property type="molecule type" value="Genomic_DNA"/>
</dbReference>
<dbReference type="AlphaFoldDB" id="A0A1I1F2G5"/>
<dbReference type="GO" id="GO:0055085">
    <property type="term" value="P:transmembrane transport"/>
    <property type="evidence" value="ECO:0007669"/>
    <property type="project" value="InterPro"/>
</dbReference>
<organism evidence="10 11">
    <name type="scientific">Nocardioides terrae</name>
    <dbReference type="NCBI Taxonomy" id="574651"/>
    <lineage>
        <taxon>Bacteria</taxon>
        <taxon>Bacillati</taxon>
        <taxon>Actinomycetota</taxon>
        <taxon>Actinomycetes</taxon>
        <taxon>Propionibacteriales</taxon>
        <taxon>Nocardioidaceae</taxon>
        <taxon>Nocardioides</taxon>
    </lineage>
</organism>
<keyword evidence="3" id="KW-1003">Cell membrane</keyword>
<dbReference type="CDD" id="cd06261">
    <property type="entry name" value="TM_PBP2"/>
    <property type="match status" value="1"/>
</dbReference>
<keyword evidence="2 7" id="KW-0813">Transport</keyword>
<keyword evidence="11" id="KW-1185">Reference proteome</keyword>
<feature type="transmembrane region" description="Helical" evidence="7">
    <location>
        <begin position="241"/>
        <end position="260"/>
    </location>
</feature>
<protein>
    <submittedName>
        <fullName evidence="10">NitT/TauT family transport system permease protein</fullName>
    </submittedName>
</protein>
<evidence type="ECO:0000256" key="7">
    <source>
        <dbReference type="RuleBase" id="RU363032"/>
    </source>
</evidence>
<evidence type="ECO:0000313" key="10">
    <source>
        <dbReference type="EMBL" id="SFB91948.1"/>
    </source>
</evidence>
<name>A0A1I1F2G5_9ACTN</name>
<reference evidence="10 11" key="1">
    <citation type="submission" date="2016-10" db="EMBL/GenBank/DDBJ databases">
        <authorList>
            <person name="de Groot N.N."/>
        </authorList>
    </citation>
    <scope>NUCLEOTIDE SEQUENCE [LARGE SCALE GENOMIC DNA]</scope>
    <source>
        <strain evidence="10 11">CGMCC 1.7056</strain>
    </source>
</reference>
<dbReference type="OrthoDB" id="3173654at2"/>
<feature type="transmembrane region" description="Helical" evidence="7">
    <location>
        <begin position="272"/>
        <end position="292"/>
    </location>
</feature>
<evidence type="ECO:0000256" key="3">
    <source>
        <dbReference type="ARBA" id="ARBA00022475"/>
    </source>
</evidence>
<dbReference type="GO" id="GO:0005886">
    <property type="term" value="C:plasma membrane"/>
    <property type="evidence" value="ECO:0007669"/>
    <property type="project" value="UniProtKB-SubCell"/>
</dbReference>
<evidence type="ECO:0000256" key="5">
    <source>
        <dbReference type="ARBA" id="ARBA00022989"/>
    </source>
</evidence>